<reference evidence="1 2" key="2">
    <citation type="journal article" date="2022" name="Mol. Ecol. Resour.">
        <title>The genomes of chicory, endive, great burdock and yacon provide insights into Asteraceae paleo-polyploidization history and plant inulin production.</title>
        <authorList>
            <person name="Fan W."/>
            <person name="Wang S."/>
            <person name="Wang H."/>
            <person name="Wang A."/>
            <person name="Jiang F."/>
            <person name="Liu H."/>
            <person name="Zhao H."/>
            <person name="Xu D."/>
            <person name="Zhang Y."/>
        </authorList>
    </citation>
    <scope>NUCLEOTIDE SEQUENCE [LARGE SCALE GENOMIC DNA]</scope>
    <source>
        <strain evidence="2">cv. Yunnan</strain>
        <tissue evidence="1">Leaves</tissue>
    </source>
</reference>
<reference evidence="2" key="1">
    <citation type="journal article" date="2022" name="Mol. Ecol. Resour.">
        <title>The genomes of chicory, endive, great burdock and yacon provide insights into Asteraceae palaeo-polyploidization history and plant inulin production.</title>
        <authorList>
            <person name="Fan W."/>
            <person name="Wang S."/>
            <person name="Wang H."/>
            <person name="Wang A."/>
            <person name="Jiang F."/>
            <person name="Liu H."/>
            <person name="Zhao H."/>
            <person name="Xu D."/>
            <person name="Zhang Y."/>
        </authorList>
    </citation>
    <scope>NUCLEOTIDE SEQUENCE [LARGE SCALE GENOMIC DNA]</scope>
    <source>
        <strain evidence="2">cv. Yunnan</strain>
    </source>
</reference>
<protein>
    <submittedName>
        <fullName evidence="1">Uncharacterized protein</fullName>
    </submittedName>
</protein>
<dbReference type="Proteomes" id="UP001056120">
    <property type="component" value="Linkage Group LG18"/>
</dbReference>
<dbReference type="EMBL" id="CM042035">
    <property type="protein sequence ID" value="KAI3755096.1"/>
    <property type="molecule type" value="Genomic_DNA"/>
</dbReference>
<gene>
    <name evidence="1" type="ORF">L1987_54890</name>
</gene>
<name>A0ACB9E9G2_9ASTR</name>
<organism evidence="1 2">
    <name type="scientific">Smallanthus sonchifolius</name>
    <dbReference type="NCBI Taxonomy" id="185202"/>
    <lineage>
        <taxon>Eukaryota</taxon>
        <taxon>Viridiplantae</taxon>
        <taxon>Streptophyta</taxon>
        <taxon>Embryophyta</taxon>
        <taxon>Tracheophyta</taxon>
        <taxon>Spermatophyta</taxon>
        <taxon>Magnoliopsida</taxon>
        <taxon>eudicotyledons</taxon>
        <taxon>Gunneridae</taxon>
        <taxon>Pentapetalae</taxon>
        <taxon>asterids</taxon>
        <taxon>campanulids</taxon>
        <taxon>Asterales</taxon>
        <taxon>Asteraceae</taxon>
        <taxon>Asteroideae</taxon>
        <taxon>Heliantheae alliance</taxon>
        <taxon>Millerieae</taxon>
        <taxon>Smallanthus</taxon>
    </lineage>
</organism>
<proteinExistence type="predicted"/>
<evidence type="ECO:0000313" key="2">
    <source>
        <dbReference type="Proteomes" id="UP001056120"/>
    </source>
</evidence>
<accession>A0ACB9E9G2</accession>
<sequence>MSSETQSQGFVAGFGPQASSSQVCSDLMAEEVVAAVLPKAGETVWDSFQRITEASICMNENHSRFEAKMKTLCAVRDDLKDRTLKYKSTKNRTMEDWFHRVMAVEKVVEELESRFTEKQETSTWIHVLPRSKLSKQMASMCLEIDELVMEGNQLGDTLVHKVAERVVKVRKITRRI</sequence>
<evidence type="ECO:0000313" key="1">
    <source>
        <dbReference type="EMBL" id="KAI3755096.1"/>
    </source>
</evidence>
<keyword evidence="2" id="KW-1185">Reference proteome</keyword>
<comment type="caution">
    <text evidence="1">The sequence shown here is derived from an EMBL/GenBank/DDBJ whole genome shotgun (WGS) entry which is preliminary data.</text>
</comment>